<name>A0AA40K2L8_9PEZI</name>
<evidence type="ECO:0000256" key="1">
    <source>
        <dbReference type="SAM" id="MobiDB-lite"/>
    </source>
</evidence>
<dbReference type="EMBL" id="JAUKUD010000005">
    <property type="protein sequence ID" value="KAK0743550.1"/>
    <property type="molecule type" value="Genomic_DNA"/>
</dbReference>
<keyword evidence="3" id="KW-1185">Reference proteome</keyword>
<feature type="compositionally biased region" description="Basic and acidic residues" evidence="1">
    <location>
        <begin position="428"/>
        <end position="441"/>
    </location>
</feature>
<protein>
    <submittedName>
        <fullName evidence="2">Uncharacterized protein</fullName>
    </submittedName>
</protein>
<proteinExistence type="predicted"/>
<dbReference type="AlphaFoldDB" id="A0AA40K2L8"/>
<comment type="caution">
    <text evidence="2">The sequence shown here is derived from an EMBL/GenBank/DDBJ whole genome shotgun (WGS) entry which is preliminary data.</text>
</comment>
<sequence length="509" mass="57148">MIPIQTQTSPHQSAGTDFNLRLAVSYFRHFAFLYNKYVVRSGWFVAAVDKVANRAIRNAIKHLIRNVSGGTLDRVAFLAVQSLYSALRGKINDDLKEPPPWDGVDFSIHFYGKTVGDDVQVLQNLVQSMTGVPVNLNRTPPLLANKPATPTTTPQGGHWVSPAKELDKLFQDNFIPPAVEVNNRGPVSMPPYSIPLPRAVNLARDVFNVPDKWIIPANLRLVKLRFCRDTHSIRVAVRKWTLERPQFANAKLENCPTSVKHKMIWVYGWLTTWLVDMHAVKKPHSMAEIELLYEKWRHDWLNFIDVIKPSEKFTTPKPAPTTTLATKIPANPSTGIEVPEILSLYIRTSVRDESLSLKEAKRAVLVRSKAVLDLLKELGIHLSSTKTNKELMENWRYTGALPQQRRPAKSDSAPPRGAGWEPDASQSQRRDVKTDGGRPVERLVVSNSGQSPPGMALAGCGPSEAYSFWRVDGLVGLGEVMANFDLELSGPQYIRRREVVNIYCNFKAH</sequence>
<evidence type="ECO:0000313" key="3">
    <source>
        <dbReference type="Proteomes" id="UP001172155"/>
    </source>
</evidence>
<organism evidence="2 3">
    <name type="scientific">Schizothecium vesticola</name>
    <dbReference type="NCBI Taxonomy" id="314040"/>
    <lineage>
        <taxon>Eukaryota</taxon>
        <taxon>Fungi</taxon>
        <taxon>Dikarya</taxon>
        <taxon>Ascomycota</taxon>
        <taxon>Pezizomycotina</taxon>
        <taxon>Sordariomycetes</taxon>
        <taxon>Sordariomycetidae</taxon>
        <taxon>Sordariales</taxon>
        <taxon>Schizotheciaceae</taxon>
        <taxon>Schizothecium</taxon>
    </lineage>
</organism>
<dbReference type="Proteomes" id="UP001172155">
    <property type="component" value="Unassembled WGS sequence"/>
</dbReference>
<accession>A0AA40K2L8</accession>
<feature type="region of interest" description="Disordered" evidence="1">
    <location>
        <begin position="399"/>
        <end position="454"/>
    </location>
</feature>
<evidence type="ECO:0000313" key="2">
    <source>
        <dbReference type="EMBL" id="KAK0743550.1"/>
    </source>
</evidence>
<reference evidence="2" key="1">
    <citation type="submission" date="2023-06" db="EMBL/GenBank/DDBJ databases">
        <title>Genome-scale phylogeny and comparative genomics of the fungal order Sordariales.</title>
        <authorList>
            <consortium name="Lawrence Berkeley National Laboratory"/>
            <person name="Hensen N."/>
            <person name="Bonometti L."/>
            <person name="Westerberg I."/>
            <person name="Brannstrom I.O."/>
            <person name="Guillou S."/>
            <person name="Cros-Aarteil S."/>
            <person name="Calhoun S."/>
            <person name="Haridas S."/>
            <person name="Kuo A."/>
            <person name="Mondo S."/>
            <person name="Pangilinan J."/>
            <person name="Riley R."/>
            <person name="LaButti K."/>
            <person name="Andreopoulos B."/>
            <person name="Lipzen A."/>
            <person name="Chen C."/>
            <person name="Yanf M."/>
            <person name="Daum C."/>
            <person name="Ng V."/>
            <person name="Clum A."/>
            <person name="Steindorff A."/>
            <person name="Ohm R."/>
            <person name="Martin F."/>
            <person name="Silar P."/>
            <person name="Natvig D."/>
            <person name="Lalanne C."/>
            <person name="Gautier V."/>
            <person name="Ament-velasquez S.L."/>
            <person name="Kruys A."/>
            <person name="Hutchinson M.I."/>
            <person name="Powell A.J."/>
            <person name="Barry K."/>
            <person name="Miller A.N."/>
            <person name="Grigoriev I.V."/>
            <person name="Debuchy R."/>
            <person name="Gladieux P."/>
            <person name="Thoren M.H."/>
            <person name="Johannesson H."/>
        </authorList>
    </citation>
    <scope>NUCLEOTIDE SEQUENCE</scope>
    <source>
        <strain evidence="2">SMH3187-1</strain>
    </source>
</reference>
<gene>
    <name evidence="2" type="ORF">B0T18DRAFT_392305</name>
</gene>